<dbReference type="SMART" id="SM00065">
    <property type="entry name" value="GAF"/>
    <property type="match status" value="1"/>
</dbReference>
<name>A0AAW9RZX7_9BACT</name>
<dbReference type="EMBL" id="JBDKWZ010000001">
    <property type="protein sequence ID" value="MEN7546952.1"/>
    <property type="molecule type" value="Genomic_DNA"/>
</dbReference>
<feature type="coiled-coil region" evidence="1">
    <location>
        <begin position="599"/>
        <end position="661"/>
    </location>
</feature>
<evidence type="ECO:0000256" key="1">
    <source>
        <dbReference type="SAM" id="Coils"/>
    </source>
</evidence>
<keyword evidence="2" id="KW-1133">Transmembrane helix</keyword>
<dbReference type="GO" id="GO:0016020">
    <property type="term" value="C:membrane"/>
    <property type="evidence" value="ECO:0007669"/>
    <property type="project" value="InterPro"/>
</dbReference>
<dbReference type="Pfam" id="PF13185">
    <property type="entry name" value="GAF_2"/>
    <property type="match status" value="1"/>
</dbReference>
<feature type="transmembrane region" description="Helical" evidence="2">
    <location>
        <begin position="20"/>
        <end position="39"/>
    </location>
</feature>
<evidence type="ECO:0000313" key="5">
    <source>
        <dbReference type="Proteomes" id="UP001403385"/>
    </source>
</evidence>
<dbReference type="Gene3D" id="3.30.450.40">
    <property type="match status" value="1"/>
</dbReference>
<feature type="domain" description="HAMP" evidence="3">
    <location>
        <begin position="346"/>
        <end position="397"/>
    </location>
</feature>
<dbReference type="CDD" id="cd06225">
    <property type="entry name" value="HAMP"/>
    <property type="match status" value="1"/>
</dbReference>
<keyword evidence="1" id="KW-0175">Coiled coil</keyword>
<comment type="caution">
    <text evidence="4">The sequence shown here is derived from an EMBL/GenBank/DDBJ whole genome shotgun (WGS) entry which is preliminary data.</text>
</comment>
<dbReference type="InterPro" id="IPR003018">
    <property type="entry name" value="GAF"/>
</dbReference>
<feature type="transmembrane region" description="Helical" evidence="2">
    <location>
        <begin position="327"/>
        <end position="349"/>
    </location>
</feature>
<evidence type="ECO:0000256" key="2">
    <source>
        <dbReference type="SAM" id="Phobius"/>
    </source>
</evidence>
<keyword evidence="2" id="KW-0812">Transmembrane</keyword>
<dbReference type="GO" id="GO:0007165">
    <property type="term" value="P:signal transduction"/>
    <property type="evidence" value="ECO:0007669"/>
    <property type="project" value="InterPro"/>
</dbReference>
<organism evidence="4 5">
    <name type="scientific">Rapidithrix thailandica</name>
    <dbReference type="NCBI Taxonomy" id="413964"/>
    <lineage>
        <taxon>Bacteria</taxon>
        <taxon>Pseudomonadati</taxon>
        <taxon>Bacteroidota</taxon>
        <taxon>Cytophagia</taxon>
        <taxon>Cytophagales</taxon>
        <taxon>Flammeovirgaceae</taxon>
        <taxon>Rapidithrix</taxon>
    </lineage>
</organism>
<dbReference type="SUPFAM" id="SSF55781">
    <property type="entry name" value="GAF domain-like"/>
    <property type="match status" value="1"/>
</dbReference>
<dbReference type="PROSITE" id="PS50885">
    <property type="entry name" value="HAMP"/>
    <property type="match status" value="1"/>
</dbReference>
<evidence type="ECO:0000259" key="3">
    <source>
        <dbReference type="PROSITE" id="PS50885"/>
    </source>
</evidence>
<keyword evidence="2" id="KW-0472">Membrane</keyword>
<protein>
    <submittedName>
        <fullName evidence="4">GAF domain-containing protein</fullName>
    </submittedName>
</protein>
<dbReference type="AlphaFoldDB" id="A0AAW9RZX7"/>
<reference evidence="4 5" key="1">
    <citation type="submission" date="2024-04" db="EMBL/GenBank/DDBJ databases">
        <title>Novel genus in family Flammeovirgaceae.</title>
        <authorList>
            <person name="Nguyen T.H."/>
            <person name="Vuong T.Q."/>
            <person name="Le H."/>
            <person name="Kim S.-G."/>
        </authorList>
    </citation>
    <scope>NUCLEOTIDE SEQUENCE [LARGE SCALE GENOMIC DNA]</scope>
    <source>
        <strain evidence="4 5">JCM 23209</strain>
    </source>
</reference>
<dbReference type="InterPro" id="IPR029016">
    <property type="entry name" value="GAF-like_dom_sf"/>
</dbReference>
<dbReference type="Gene3D" id="6.10.340.10">
    <property type="match status" value="1"/>
</dbReference>
<dbReference type="Proteomes" id="UP001403385">
    <property type="component" value="Unassembled WGS sequence"/>
</dbReference>
<accession>A0AAW9RZX7</accession>
<evidence type="ECO:0000313" key="4">
    <source>
        <dbReference type="EMBL" id="MEN7546952.1"/>
    </source>
</evidence>
<proteinExistence type="predicted"/>
<dbReference type="InterPro" id="IPR003660">
    <property type="entry name" value="HAMP_dom"/>
</dbReference>
<dbReference type="RefSeq" id="WP_346819729.1">
    <property type="nucleotide sequence ID" value="NZ_JBDKWZ010000001.1"/>
</dbReference>
<gene>
    <name evidence="4" type="ORF">AAG747_03485</name>
</gene>
<sequence>MVFKLISWFKGTIQGKMVGAFSIIGLVILILVMITQISVRSIQSLQQQIVKTRMPTSNASLALMNGINHSLAALRGWVILGDAKFKEERRKAWENEIDLPIAQLNEASVHWTDPDNITRLGLIWDEVERFRGYQQEIEEIAFSEENYPAVKIMKQEIKPLVNTFYTNITALIDLEGELKASRERKYILGIMANVRGTFGISAANLQTYLLSGDENYLNAFHEFWEKNQQNFNILNENTDLLTSAQSEHFYQLRESRNQLAGLYPDAIQMRQSKEWNHAEYWLRTKAAPAAAGILQKLDLMVKEQNALLTEDASTMNRNITSLIHTEWTLLLAGLLLCIVVGMLITNHLIKPINKMNLDLNILAEGQHPDVVIERTDEIGKMAQSLNRVTEGLKQTASFASEIGKGNFGVEFIPLSDQDILGKALVQMRDNLKRVDNEEQMRKWVTEGLAMFGNLQRQYQGELVELTQHIISELVKYIKANQGAIFLVEGERLELAACYAWGKQKHMKKSIEKGEGLIGQTWKEQSATYLTEIPEHFVNISSGLGEANPRSIYISPMIVNEEVFGVIEIASFEKYHKFELEFIDKVAENIGAVIYSEKTTEKTKMLLEDSQQQAEEMRAQEEEMRQNTEELIATQEEMNRQKNELEREIYSLKQIIIEHNIEIPENKEG</sequence>
<keyword evidence="5" id="KW-1185">Reference proteome</keyword>